<keyword evidence="2" id="KW-0012">Acyltransferase</keyword>
<feature type="domain" description="N-acetyltransferase" evidence="3">
    <location>
        <begin position="1"/>
        <end position="141"/>
    </location>
</feature>
<keyword evidence="5" id="KW-1185">Reference proteome</keyword>
<dbReference type="PROSITE" id="PS51186">
    <property type="entry name" value="GNAT"/>
    <property type="match status" value="1"/>
</dbReference>
<dbReference type="OrthoDB" id="9805924at2"/>
<evidence type="ECO:0000256" key="1">
    <source>
        <dbReference type="ARBA" id="ARBA00022679"/>
    </source>
</evidence>
<evidence type="ECO:0000256" key="2">
    <source>
        <dbReference type="ARBA" id="ARBA00023315"/>
    </source>
</evidence>
<keyword evidence="1 4" id="KW-0808">Transferase</keyword>
<dbReference type="PANTHER" id="PTHR43877:SF2">
    <property type="entry name" value="AMINOALKYLPHOSPHONATE N-ACETYLTRANSFERASE-RELATED"/>
    <property type="match status" value="1"/>
</dbReference>
<dbReference type="Gene3D" id="3.40.630.30">
    <property type="match status" value="1"/>
</dbReference>
<evidence type="ECO:0000313" key="4">
    <source>
        <dbReference type="EMBL" id="SDW77562.1"/>
    </source>
</evidence>
<dbReference type="PANTHER" id="PTHR43877">
    <property type="entry name" value="AMINOALKYLPHOSPHONATE N-ACETYLTRANSFERASE-RELATED-RELATED"/>
    <property type="match status" value="1"/>
</dbReference>
<dbReference type="Proteomes" id="UP000199529">
    <property type="component" value="Unassembled WGS sequence"/>
</dbReference>
<gene>
    <name evidence="4" type="ORF">SAMN05216215_1005104</name>
</gene>
<reference evidence="5" key="1">
    <citation type="submission" date="2016-10" db="EMBL/GenBank/DDBJ databases">
        <authorList>
            <person name="Varghese N."/>
            <person name="Submissions S."/>
        </authorList>
    </citation>
    <scope>NUCLEOTIDE SEQUENCE [LARGE SCALE GENOMIC DNA]</scope>
    <source>
        <strain evidence="5">CGMCC 4.3530</strain>
    </source>
</reference>
<dbReference type="EMBL" id="FNOK01000005">
    <property type="protein sequence ID" value="SDW77562.1"/>
    <property type="molecule type" value="Genomic_DNA"/>
</dbReference>
<dbReference type="STRING" id="418495.SAMN05216215_1005104"/>
<dbReference type="InterPro" id="IPR050832">
    <property type="entry name" value="Bact_Acetyltransf"/>
</dbReference>
<sequence>MSVVELDDIAPAYPVLRELRPDLASPEEFRAQAEQQRAAGYRLIASLDGAGEVAAVAGFRAGRSFAWGHYLYVDDLVTLPAARKRGHAKALLDWIDAEARRLGIREIHLDSGTQRHDAHRRYLGTGFAIPSFHFSKPTPGA</sequence>
<accession>A0A1H2WAA4</accession>
<dbReference type="GO" id="GO:0016747">
    <property type="term" value="F:acyltransferase activity, transferring groups other than amino-acyl groups"/>
    <property type="evidence" value="ECO:0007669"/>
    <property type="project" value="InterPro"/>
</dbReference>
<name>A0A1H2WAA4_9PSEU</name>
<dbReference type="CDD" id="cd04301">
    <property type="entry name" value="NAT_SF"/>
    <property type="match status" value="1"/>
</dbReference>
<protein>
    <submittedName>
        <fullName evidence="4">Acetyltransferase (GNAT) family protein</fullName>
    </submittedName>
</protein>
<dbReference type="AlphaFoldDB" id="A0A1H2WAA4"/>
<dbReference type="InterPro" id="IPR000182">
    <property type="entry name" value="GNAT_dom"/>
</dbReference>
<evidence type="ECO:0000313" key="5">
    <source>
        <dbReference type="Proteomes" id="UP000199529"/>
    </source>
</evidence>
<dbReference type="SUPFAM" id="SSF55729">
    <property type="entry name" value="Acyl-CoA N-acyltransferases (Nat)"/>
    <property type="match status" value="1"/>
</dbReference>
<dbReference type="RefSeq" id="WP_093262625.1">
    <property type="nucleotide sequence ID" value="NZ_FNOK01000005.1"/>
</dbReference>
<proteinExistence type="predicted"/>
<dbReference type="Pfam" id="PF00583">
    <property type="entry name" value="Acetyltransf_1"/>
    <property type="match status" value="1"/>
</dbReference>
<evidence type="ECO:0000259" key="3">
    <source>
        <dbReference type="PROSITE" id="PS51186"/>
    </source>
</evidence>
<organism evidence="4 5">
    <name type="scientific">Saccharopolyspora shandongensis</name>
    <dbReference type="NCBI Taxonomy" id="418495"/>
    <lineage>
        <taxon>Bacteria</taxon>
        <taxon>Bacillati</taxon>
        <taxon>Actinomycetota</taxon>
        <taxon>Actinomycetes</taxon>
        <taxon>Pseudonocardiales</taxon>
        <taxon>Pseudonocardiaceae</taxon>
        <taxon>Saccharopolyspora</taxon>
    </lineage>
</organism>
<dbReference type="InterPro" id="IPR016181">
    <property type="entry name" value="Acyl_CoA_acyltransferase"/>
</dbReference>